<dbReference type="Proteomes" id="UP000656881">
    <property type="component" value="Unassembled WGS sequence"/>
</dbReference>
<keyword evidence="1" id="KW-0812">Transmembrane</keyword>
<evidence type="ECO:0000313" key="2">
    <source>
        <dbReference type="EMBL" id="GGO54169.1"/>
    </source>
</evidence>
<feature type="transmembrane region" description="Helical" evidence="1">
    <location>
        <begin position="53"/>
        <end position="72"/>
    </location>
</feature>
<organism evidence="2 3">
    <name type="scientific">Streptomyces lasiicapitis</name>
    <dbReference type="NCBI Taxonomy" id="1923961"/>
    <lineage>
        <taxon>Bacteria</taxon>
        <taxon>Bacillati</taxon>
        <taxon>Actinomycetota</taxon>
        <taxon>Actinomycetes</taxon>
        <taxon>Kitasatosporales</taxon>
        <taxon>Streptomycetaceae</taxon>
        <taxon>Streptomyces</taxon>
    </lineage>
</organism>
<dbReference type="RefSeq" id="WP_164327442.1">
    <property type="nucleotide sequence ID" value="NZ_BMNG01000015.1"/>
</dbReference>
<evidence type="ECO:0000256" key="1">
    <source>
        <dbReference type="SAM" id="Phobius"/>
    </source>
</evidence>
<sequence length="77" mass="8233">MAFLAFFLPAPVRVLPLCLIGPAGIGAVVTGFVDLRRMRGREGADPYRARTGIALGTAAIVLPLAVLLWLLWAMSQI</sequence>
<feature type="transmembrane region" description="Helical" evidence="1">
    <location>
        <begin position="12"/>
        <end position="33"/>
    </location>
</feature>
<dbReference type="EMBL" id="BMNG01000015">
    <property type="protein sequence ID" value="GGO54169.1"/>
    <property type="molecule type" value="Genomic_DNA"/>
</dbReference>
<accession>A0ABQ2MMB3</accession>
<comment type="caution">
    <text evidence="2">The sequence shown here is derived from an EMBL/GenBank/DDBJ whole genome shotgun (WGS) entry which is preliminary data.</text>
</comment>
<evidence type="ECO:0000313" key="3">
    <source>
        <dbReference type="Proteomes" id="UP000656881"/>
    </source>
</evidence>
<keyword evidence="3" id="KW-1185">Reference proteome</keyword>
<keyword evidence="1" id="KW-0472">Membrane</keyword>
<reference evidence="3" key="1">
    <citation type="journal article" date="2019" name="Int. J. Syst. Evol. Microbiol.">
        <title>The Global Catalogue of Microorganisms (GCM) 10K type strain sequencing project: providing services to taxonomists for standard genome sequencing and annotation.</title>
        <authorList>
            <consortium name="The Broad Institute Genomics Platform"/>
            <consortium name="The Broad Institute Genome Sequencing Center for Infectious Disease"/>
            <person name="Wu L."/>
            <person name="Ma J."/>
        </authorList>
    </citation>
    <scope>NUCLEOTIDE SEQUENCE [LARGE SCALE GENOMIC DNA]</scope>
    <source>
        <strain evidence="3">CGMCC 4.7349</strain>
    </source>
</reference>
<gene>
    <name evidence="2" type="ORF">GCM10012286_63300</name>
</gene>
<evidence type="ECO:0008006" key="4">
    <source>
        <dbReference type="Google" id="ProtNLM"/>
    </source>
</evidence>
<proteinExistence type="predicted"/>
<keyword evidence="1" id="KW-1133">Transmembrane helix</keyword>
<name>A0ABQ2MMB3_9ACTN</name>
<protein>
    <recommendedName>
        <fullName evidence="4">DUF4190 domain-containing protein</fullName>
    </recommendedName>
</protein>